<evidence type="ECO:0000259" key="2">
    <source>
        <dbReference type="Pfam" id="PF01326"/>
    </source>
</evidence>
<gene>
    <name evidence="3" type="ORF">Van01_64150</name>
</gene>
<feature type="domain" description="PEP-utilising enzyme mobile" evidence="1">
    <location>
        <begin position="720"/>
        <end position="791"/>
    </location>
</feature>
<feature type="domain" description="Pyruvate phosphate dikinase AMP/ATP-binding" evidence="2">
    <location>
        <begin position="53"/>
        <end position="187"/>
    </location>
</feature>
<name>A0ABQ4I5M0_9ACTN</name>
<feature type="domain" description="Pyruvate phosphate dikinase AMP/ATP-binding" evidence="2">
    <location>
        <begin position="191"/>
        <end position="241"/>
    </location>
</feature>
<dbReference type="Pfam" id="PF01326">
    <property type="entry name" value="PPDK_N"/>
    <property type="match status" value="2"/>
</dbReference>
<protein>
    <submittedName>
        <fullName evidence="3">Phosphoenolpyruvate synthase</fullName>
    </submittedName>
</protein>
<dbReference type="Gene3D" id="3.30.1490.20">
    <property type="entry name" value="ATP-grasp fold, A domain"/>
    <property type="match status" value="2"/>
</dbReference>
<dbReference type="RefSeq" id="WP_204015640.1">
    <property type="nucleotide sequence ID" value="NZ_JBHLZS010000092.1"/>
</dbReference>
<dbReference type="Gene3D" id="3.50.30.10">
    <property type="entry name" value="Phosphohistidine domain"/>
    <property type="match status" value="1"/>
</dbReference>
<dbReference type="InterPro" id="IPR036637">
    <property type="entry name" value="Phosphohistidine_dom_sf"/>
</dbReference>
<evidence type="ECO:0000259" key="1">
    <source>
        <dbReference type="Pfam" id="PF00391"/>
    </source>
</evidence>
<organism evidence="3 4">
    <name type="scientific">Micromonospora andamanensis</name>
    <dbReference type="NCBI Taxonomy" id="1287068"/>
    <lineage>
        <taxon>Bacteria</taxon>
        <taxon>Bacillati</taxon>
        <taxon>Actinomycetota</taxon>
        <taxon>Actinomycetes</taxon>
        <taxon>Micromonosporales</taxon>
        <taxon>Micromonosporaceae</taxon>
        <taxon>Micromonospora</taxon>
    </lineage>
</organism>
<dbReference type="SUPFAM" id="SSF52009">
    <property type="entry name" value="Phosphohistidine domain"/>
    <property type="match status" value="1"/>
</dbReference>
<proteinExistence type="predicted"/>
<keyword evidence="4" id="KW-1185">Reference proteome</keyword>
<dbReference type="InterPro" id="IPR008279">
    <property type="entry name" value="PEP-util_enz_mobile_dom"/>
</dbReference>
<evidence type="ECO:0000313" key="4">
    <source>
        <dbReference type="Proteomes" id="UP000647017"/>
    </source>
</evidence>
<dbReference type="InterPro" id="IPR002192">
    <property type="entry name" value="PPDK_AMP/ATP-bd"/>
</dbReference>
<dbReference type="InterPro" id="IPR013815">
    <property type="entry name" value="ATP_grasp_subdomain_1"/>
</dbReference>
<sequence length="802" mass="86245">MDVLELTAIDPAQRDLVGGKAAGLAALIRLGERVPDGFCVTTAAHHRGEVPRDEVLAAYDRLGGGPVAVRSSATAEDLPDASFAGQQDTYLSVTGIEELLKAIHACWDSLHSYRATAYREAVGVAHESARMAVVVQRMVDAEVAGVLFTANPLTGSRSEAVVNAAPGLGTAVVDGTTSADHYVLDGTEPAEHGCLTPVRLTELREVGTRLHHRLGAEQDIEWAYDRDGTLWLLQSRPITTLFPAPPPSTKPGPRLYVEFGHVQGMLQPTTPMGMSTLKSMLAGMLASFGLTVEIVDIGGRLYGDLTDALRDPSTRRRLVKLMAVDFGPRAQAVVEHMLDDLRFAPKKAARRRPSAAALITAPKAVAGILRALARPAAARARVFGEIERLRKQQVADPSAAAELLDLVEEATHARTRLDRIVWPVVSGLLVSAALPPLLKGIASDDEIHTVLGGMPYNVTIEMDLALWQVAQRAMPYRELLLRTPPGDLAAAHLTGELPDIGLSTFLDSYGHRSAAEVDVGVPRWSENPTPVFTMLANYLRVTDPEQAPDRRFQHAAARAEAMLAQLTQRARREQLVRGRLTGFLLRRSRELSGLREAGKFAGLYALRDRRRRLLLIGAELEADGVLEHADDVMFLTLPELRTAVQHGHDLREVIAGRRSAYTRELRRRTVPVALLSDGTDVETLLPARASDGHTLTGTGAASGRATGRARVVRSLANASIEPGEILVAPTTDPGWTPLFLTAGGLVTETGAVMAHGPTVAREYGIPAVICVPGATERIRTGQLITVDGATGTVTIDQPVTTE</sequence>
<comment type="caution">
    <text evidence="3">The sequence shown here is derived from an EMBL/GenBank/DDBJ whole genome shotgun (WGS) entry which is preliminary data.</text>
</comment>
<dbReference type="InterPro" id="IPR051549">
    <property type="entry name" value="PEP_Utilizing_Enz"/>
</dbReference>
<reference evidence="3 4" key="1">
    <citation type="submission" date="2021-01" db="EMBL/GenBank/DDBJ databases">
        <title>Whole genome shotgun sequence of Verrucosispora andamanensis NBRC 109075.</title>
        <authorList>
            <person name="Komaki H."/>
            <person name="Tamura T."/>
        </authorList>
    </citation>
    <scope>NUCLEOTIDE SEQUENCE [LARGE SCALE GENOMIC DNA]</scope>
    <source>
        <strain evidence="3 4">NBRC 109075</strain>
    </source>
</reference>
<dbReference type="Proteomes" id="UP000647017">
    <property type="component" value="Unassembled WGS sequence"/>
</dbReference>
<dbReference type="PANTHER" id="PTHR43615">
    <property type="entry name" value="PHOSPHOENOLPYRUVATE SYNTHASE-RELATED"/>
    <property type="match status" value="1"/>
</dbReference>
<dbReference type="SUPFAM" id="SSF56059">
    <property type="entry name" value="Glutathione synthetase ATP-binding domain-like"/>
    <property type="match status" value="1"/>
</dbReference>
<dbReference type="PANTHER" id="PTHR43615:SF1">
    <property type="entry name" value="PPDK_N DOMAIN-CONTAINING PROTEIN"/>
    <property type="match status" value="1"/>
</dbReference>
<evidence type="ECO:0000313" key="3">
    <source>
        <dbReference type="EMBL" id="GIJ13201.1"/>
    </source>
</evidence>
<accession>A0ABQ4I5M0</accession>
<dbReference type="Pfam" id="PF00391">
    <property type="entry name" value="PEP-utilizers"/>
    <property type="match status" value="1"/>
</dbReference>
<dbReference type="Gene3D" id="3.30.470.20">
    <property type="entry name" value="ATP-grasp fold, B domain"/>
    <property type="match status" value="2"/>
</dbReference>
<dbReference type="EMBL" id="BOOZ01000087">
    <property type="protein sequence ID" value="GIJ13201.1"/>
    <property type="molecule type" value="Genomic_DNA"/>
</dbReference>